<sequence>MSDTPDFHEDPAQPTKSSERTAFLILAVVLAPALSVAIVGGWGFFVWILQMFYGPPTG</sequence>
<gene>
    <name evidence="2" type="ORF">TRL7639_02257</name>
</gene>
<dbReference type="AlphaFoldDB" id="A0A1Y5SM08"/>
<evidence type="ECO:0000313" key="2">
    <source>
        <dbReference type="EMBL" id="SLN43286.1"/>
    </source>
</evidence>
<reference evidence="2 3" key="1">
    <citation type="submission" date="2017-03" db="EMBL/GenBank/DDBJ databases">
        <authorList>
            <person name="Afonso C.L."/>
            <person name="Miller P.J."/>
            <person name="Scott M.A."/>
            <person name="Spackman E."/>
            <person name="Goraichik I."/>
            <person name="Dimitrov K.M."/>
            <person name="Suarez D.L."/>
            <person name="Swayne D.E."/>
        </authorList>
    </citation>
    <scope>NUCLEOTIDE SEQUENCE [LARGE SCALE GENOMIC DNA]</scope>
    <source>
        <strain evidence="2 3">CECT 7639</strain>
    </source>
</reference>
<keyword evidence="1" id="KW-1133">Transmembrane helix</keyword>
<dbReference type="EMBL" id="FWFO01000001">
    <property type="protein sequence ID" value="SLN43286.1"/>
    <property type="molecule type" value="Genomic_DNA"/>
</dbReference>
<accession>A0A1Y5SM08</accession>
<name>A0A1Y5SM08_9RHOB</name>
<feature type="transmembrane region" description="Helical" evidence="1">
    <location>
        <begin position="21"/>
        <end position="49"/>
    </location>
</feature>
<dbReference type="Pfam" id="PF06796">
    <property type="entry name" value="NapE"/>
    <property type="match status" value="1"/>
</dbReference>
<proteinExistence type="predicted"/>
<organism evidence="2 3">
    <name type="scientific">Falsiruegeria litorea R37</name>
    <dbReference type="NCBI Taxonomy" id="1200284"/>
    <lineage>
        <taxon>Bacteria</taxon>
        <taxon>Pseudomonadati</taxon>
        <taxon>Pseudomonadota</taxon>
        <taxon>Alphaproteobacteria</taxon>
        <taxon>Rhodobacterales</taxon>
        <taxon>Roseobacteraceae</taxon>
        <taxon>Falsiruegeria</taxon>
    </lineage>
</organism>
<dbReference type="RefSeq" id="WP_085795754.1">
    <property type="nucleotide sequence ID" value="NZ_FWFO01000001.1"/>
</dbReference>
<dbReference type="InterPro" id="IPR010649">
    <property type="entry name" value="NapE_TorE"/>
</dbReference>
<keyword evidence="1" id="KW-0472">Membrane</keyword>
<dbReference type="Proteomes" id="UP000193077">
    <property type="component" value="Unassembled WGS sequence"/>
</dbReference>
<evidence type="ECO:0000313" key="3">
    <source>
        <dbReference type="Proteomes" id="UP000193077"/>
    </source>
</evidence>
<keyword evidence="3" id="KW-1185">Reference proteome</keyword>
<keyword evidence="1" id="KW-0812">Transmembrane</keyword>
<protein>
    <submittedName>
        <fullName evidence="2">Periplasmic nitrate reductase protein NapE</fullName>
    </submittedName>
</protein>
<evidence type="ECO:0000256" key="1">
    <source>
        <dbReference type="SAM" id="Phobius"/>
    </source>
</evidence>